<protein>
    <recommendedName>
        <fullName evidence="3">Apple domain-containing protein</fullName>
    </recommendedName>
</protein>
<dbReference type="Proteomes" id="UP000728185">
    <property type="component" value="Unassembled WGS sequence"/>
</dbReference>
<accession>A0A8E0RT64</accession>
<name>A0A8E0RT64_9TREM</name>
<organism evidence="1 2">
    <name type="scientific">Fasciolopsis buskii</name>
    <dbReference type="NCBI Taxonomy" id="27845"/>
    <lineage>
        <taxon>Eukaryota</taxon>
        <taxon>Metazoa</taxon>
        <taxon>Spiralia</taxon>
        <taxon>Lophotrochozoa</taxon>
        <taxon>Platyhelminthes</taxon>
        <taxon>Trematoda</taxon>
        <taxon>Digenea</taxon>
        <taxon>Plagiorchiida</taxon>
        <taxon>Echinostomata</taxon>
        <taxon>Echinostomatoidea</taxon>
        <taxon>Fasciolidae</taxon>
        <taxon>Fasciolopsis</taxon>
    </lineage>
</organism>
<evidence type="ECO:0000313" key="2">
    <source>
        <dbReference type="Proteomes" id="UP000728185"/>
    </source>
</evidence>
<dbReference type="EMBL" id="LUCM01007516">
    <property type="protein sequence ID" value="KAA0189806.1"/>
    <property type="molecule type" value="Genomic_DNA"/>
</dbReference>
<dbReference type="OrthoDB" id="6310547at2759"/>
<dbReference type="AlphaFoldDB" id="A0A8E0RT64"/>
<reference evidence="1" key="1">
    <citation type="submission" date="2019-05" db="EMBL/GenBank/DDBJ databases">
        <title>Annotation for the trematode Fasciolopsis buski.</title>
        <authorList>
            <person name="Choi Y.-J."/>
        </authorList>
    </citation>
    <scope>NUCLEOTIDE SEQUENCE</scope>
    <source>
        <strain evidence="1">HT</strain>
        <tissue evidence="1">Whole worm</tissue>
    </source>
</reference>
<evidence type="ECO:0000313" key="1">
    <source>
        <dbReference type="EMBL" id="KAA0189806.1"/>
    </source>
</evidence>
<sequence length="259" mass="30421">MHSIGWENILPIFFLAQQFEADVQPFGSNKEYFAEPATFCDSHQRCFNRGQLKGMIGYMIGKEYHELNTLELSASGIWLNYHALVYPGAPIDSVFWTFGETLKEHNQTIYNNHIHIKWLSSQDRLAYYSTNFVITITDSPNVARSVACGYRPPFQTRSKIQLEIFRYENLLHIVNMCFPEGPKYGCVEHLQNVTLIRCAKTCHSHTMCRSFFHNWILRQCLYTLFVDSLVDKADWDRNRIGWRRFTRPMWTLEQNTIGK</sequence>
<gene>
    <name evidence="1" type="ORF">FBUS_04338</name>
</gene>
<comment type="caution">
    <text evidence="1">The sequence shown here is derived from an EMBL/GenBank/DDBJ whole genome shotgun (WGS) entry which is preliminary data.</text>
</comment>
<proteinExistence type="predicted"/>
<evidence type="ECO:0008006" key="3">
    <source>
        <dbReference type="Google" id="ProtNLM"/>
    </source>
</evidence>
<keyword evidence="2" id="KW-1185">Reference proteome</keyword>